<keyword evidence="5 7" id="KW-0813">Transport</keyword>
<dbReference type="GO" id="GO:0042301">
    <property type="term" value="F:phosphate ion binding"/>
    <property type="evidence" value="ECO:0007669"/>
    <property type="project" value="InterPro"/>
</dbReference>
<keyword evidence="8" id="KW-0732">Signal</keyword>
<evidence type="ECO:0000256" key="7">
    <source>
        <dbReference type="PIRNR" id="PIRNR002756"/>
    </source>
</evidence>
<dbReference type="SUPFAM" id="SSF53850">
    <property type="entry name" value="Periplasmic binding protein-like II"/>
    <property type="match status" value="1"/>
</dbReference>
<dbReference type="RefSeq" id="WP_215871111.1">
    <property type="nucleotide sequence ID" value="NZ_JAAXYO010000152.1"/>
</dbReference>
<feature type="signal peptide" evidence="8">
    <location>
        <begin position="1"/>
        <end position="34"/>
    </location>
</feature>
<dbReference type="CDD" id="cd13565">
    <property type="entry name" value="PBP2_PstS"/>
    <property type="match status" value="1"/>
</dbReference>
<evidence type="ECO:0000256" key="1">
    <source>
        <dbReference type="ARBA" id="ARBA00002841"/>
    </source>
</evidence>
<comment type="similarity">
    <text evidence="2 7">Belongs to the PstS family.</text>
</comment>
<dbReference type="Pfam" id="PF12849">
    <property type="entry name" value="PBP_like_2"/>
    <property type="match status" value="1"/>
</dbReference>
<dbReference type="InterPro" id="IPR050962">
    <property type="entry name" value="Phosphate-bind_PstS"/>
</dbReference>
<sequence length="361" mass="38379">MLPGFKKTVAHAMKGAVVASLLGLAATAATPAVAAPQVSLLETGSTLLYPLFNLWVPEYTKMHPNVKITTQGTGSGTGIAQSISGVAQIGASDAYMSDAQVKMHPMLNIPLAISIQMINYNLPGLNNKHIKLSGPVLAGIYSGKITNWDDPEIAKMNPGIKLPNHKIIPIHRTDGSGDTFIFTTYLSDTDATWSKSVGYSTTVSWPTVQGGIGAVGNPGMVEALKSTPYGVAYIGISWKEPVEKAGLGIAMLKNRDGNFVLPTVANAKAAAGEMVSKTPADERISLVFAPGKNSYPIINYEYAIVKKQQPNAETAAALKDFLNWALDPKGGNAPHFMEKVHFVPLPESAVELSRKQVAEIQ</sequence>
<keyword evidence="6 7" id="KW-0592">Phosphate transport</keyword>
<dbReference type="PANTHER" id="PTHR42996">
    <property type="entry name" value="PHOSPHATE-BINDING PROTEIN PSTS"/>
    <property type="match status" value="1"/>
</dbReference>
<comment type="caution">
    <text evidence="10">The sequence shown here is derived from an EMBL/GenBank/DDBJ whole genome shotgun (WGS) entry which is preliminary data.</text>
</comment>
<dbReference type="InterPro" id="IPR024370">
    <property type="entry name" value="PBP_domain"/>
</dbReference>
<dbReference type="Proteomes" id="UP001197378">
    <property type="component" value="Unassembled WGS sequence"/>
</dbReference>
<evidence type="ECO:0000313" key="10">
    <source>
        <dbReference type="EMBL" id="MBU2788539.1"/>
    </source>
</evidence>
<evidence type="ECO:0000256" key="5">
    <source>
        <dbReference type="ARBA" id="ARBA00022448"/>
    </source>
</evidence>
<dbReference type="InterPro" id="IPR005673">
    <property type="entry name" value="ABC_phos-bd_PstS"/>
</dbReference>
<dbReference type="Gene3D" id="3.40.190.10">
    <property type="entry name" value="Periplasmic binding protein-like II"/>
    <property type="match status" value="2"/>
</dbReference>
<comment type="function">
    <text evidence="1 7">Part of the ABC transporter complex PstSACB involved in phosphate import.</text>
</comment>
<accession>A0AAE3CK95</accession>
<evidence type="ECO:0000256" key="3">
    <source>
        <dbReference type="ARBA" id="ARBA00011529"/>
    </source>
</evidence>
<feature type="chain" id="PRO_5041917257" description="Phosphate-binding protein PstS" evidence="8">
    <location>
        <begin position="35"/>
        <end position="361"/>
    </location>
</feature>
<proteinExistence type="inferred from homology"/>
<keyword evidence="11" id="KW-1185">Reference proteome</keyword>
<comment type="subunit">
    <text evidence="3 7">The complex is composed of two ATP-binding proteins (PstB), two transmembrane proteins (PstC and PstA) and a solute-binding protein (PstS).</text>
</comment>
<evidence type="ECO:0000259" key="9">
    <source>
        <dbReference type="Pfam" id="PF12849"/>
    </source>
</evidence>
<evidence type="ECO:0000256" key="8">
    <source>
        <dbReference type="SAM" id="SignalP"/>
    </source>
</evidence>
<feature type="domain" description="PBP" evidence="9">
    <location>
        <begin position="35"/>
        <end position="328"/>
    </location>
</feature>
<dbReference type="EMBL" id="JAAXYO010000152">
    <property type="protein sequence ID" value="MBU2788539.1"/>
    <property type="molecule type" value="Genomic_DNA"/>
</dbReference>
<gene>
    <name evidence="10" type="primary">pstS</name>
    <name evidence="10" type="ORF">HFQ13_10070</name>
</gene>
<evidence type="ECO:0000256" key="4">
    <source>
        <dbReference type="ARBA" id="ARBA00021889"/>
    </source>
</evidence>
<dbReference type="PANTHER" id="PTHR42996:SF1">
    <property type="entry name" value="PHOSPHATE-BINDING PROTEIN PSTS"/>
    <property type="match status" value="1"/>
</dbReference>
<protein>
    <recommendedName>
        <fullName evidence="4 7">Phosphate-binding protein PstS</fullName>
    </recommendedName>
</protein>
<dbReference type="GO" id="GO:0035435">
    <property type="term" value="P:phosphate ion transmembrane transport"/>
    <property type="evidence" value="ECO:0007669"/>
    <property type="project" value="InterPro"/>
</dbReference>
<dbReference type="GO" id="GO:0043190">
    <property type="term" value="C:ATP-binding cassette (ABC) transporter complex"/>
    <property type="evidence" value="ECO:0007669"/>
    <property type="project" value="InterPro"/>
</dbReference>
<evidence type="ECO:0000256" key="2">
    <source>
        <dbReference type="ARBA" id="ARBA00008725"/>
    </source>
</evidence>
<evidence type="ECO:0000256" key="6">
    <source>
        <dbReference type="ARBA" id="ARBA00022592"/>
    </source>
</evidence>
<reference evidence="10" key="1">
    <citation type="journal article" date="2021" name="ISME J.">
        <title>Genomic evolution of the class Acidithiobacillia: deep-branching Proteobacteria living in extreme acidic conditions.</title>
        <authorList>
            <person name="Moya-Beltran A."/>
            <person name="Beard S."/>
            <person name="Rojas-Villalobos C."/>
            <person name="Issotta F."/>
            <person name="Gallardo Y."/>
            <person name="Ulloa R."/>
            <person name="Giaveno A."/>
            <person name="Degli Esposti M."/>
            <person name="Johnson D.B."/>
            <person name="Quatrini R."/>
        </authorList>
    </citation>
    <scope>NUCLEOTIDE SEQUENCE</scope>
    <source>
        <strain evidence="10">VAN18-1</strain>
    </source>
</reference>
<dbReference type="PIRSF" id="PIRSF002756">
    <property type="entry name" value="PstS"/>
    <property type="match status" value="1"/>
</dbReference>
<dbReference type="AlphaFoldDB" id="A0AAE3CK95"/>
<name>A0AAE3CK95_9PROT</name>
<organism evidence="10 11">
    <name type="scientific">Igneacidithiobacillus copahuensis</name>
    <dbReference type="NCBI Taxonomy" id="2724909"/>
    <lineage>
        <taxon>Bacteria</taxon>
        <taxon>Pseudomonadati</taxon>
        <taxon>Pseudomonadota</taxon>
        <taxon>Acidithiobacillia</taxon>
        <taxon>Acidithiobacillales</taxon>
        <taxon>Acidithiobacillaceae</taxon>
        <taxon>Igneacidithiobacillus</taxon>
    </lineage>
</organism>
<evidence type="ECO:0000313" key="11">
    <source>
        <dbReference type="Proteomes" id="UP001197378"/>
    </source>
</evidence>
<dbReference type="NCBIfam" id="TIGR00975">
    <property type="entry name" value="3a0107s03"/>
    <property type="match status" value="1"/>
</dbReference>